<proteinExistence type="predicted"/>
<dbReference type="PIRSF" id="PIRSF026426">
    <property type="entry name" value="DUF1499"/>
    <property type="match status" value="1"/>
</dbReference>
<dbReference type="AlphaFoldDB" id="A0A1D7QY91"/>
<protein>
    <recommendedName>
        <fullName evidence="3">DUF1499 domain-containing protein</fullName>
    </recommendedName>
</protein>
<dbReference type="RefSeq" id="WP_084007393.1">
    <property type="nucleotide sequence ID" value="NZ_CP012502.1"/>
</dbReference>
<dbReference type="PANTHER" id="PTHR34801:SF6">
    <property type="entry name" value="SLL1620 PROTEIN"/>
    <property type="match status" value="1"/>
</dbReference>
<dbReference type="OrthoDB" id="9793534at2"/>
<reference evidence="1 2" key="1">
    <citation type="submission" date="2015-08" db="EMBL/GenBank/DDBJ databases">
        <title>The complete genome sequence of Bacillus beveridgei MLTeJB.</title>
        <authorList>
            <person name="Hanson T.E."/>
            <person name="Mesa C."/>
            <person name="Basesman S.M."/>
            <person name="Oremland R.S."/>
        </authorList>
    </citation>
    <scope>NUCLEOTIDE SEQUENCE [LARGE SCALE GENOMIC DNA]</scope>
    <source>
        <strain evidence="1 2">MLTeJB</strain>
    </source>
</reference>
<accession>A0A1D7QY91</accession>
<dbReference type="Pfam" id="PF07386">
    <property type="entry name" value="DUF1499"/>
    <property type="match status" value="1"/>
</dbReference>
<dbReference type="Proteomes" id="UP000094463">
    <property type="component" value="Chromosome"/>
</dbReference>
<keyword evidence="2" id="KW-1185">Reference proteome</keyword>
<dbReference type="PANTHER" id="PTHR34801">
    <property type="entry name" value="EXPRESSED PROTEIN"/>
    <property type="match status" value="1"/>
</dbReference>
<dbReference type="STRING" id="632773.BBEV_2633"/>
<dbReference type="KEGG" id="bbev:BBEV_2633"/>
<dbReference type="EMBL" id="CP012502">
    <property type="protein sequence ID" value="AOM83971.1"/>
    <property type="molecule type" value="Genomic_DNA"/>
</dbReference>
<name>A0A1D7QY91_9BACI</name>
<gene>
    <name evidence="1" type="ORF">BBEV_2633</name>
</gene>
<sequence length="153" mass="17418">MKLTLLLLAGAFLIGGGGFMFFKNNQVPGHVGNETGDFAEVPSSPNAVSSQTDVEGKYVEPIPFSGDVEVARETLKTVLQNMGAIHLENVSDRYIHAVYTTNLMRYKNDIEFFFDEEARNIHYRSESRVGYSDMGENRKQYEMIRQKFEEQIH</sequence>
<evidence type="ECO:0000313" key="1">
    <source>
        <dbReference type="EMBL" id="AOM83971.1"/>
    </source>
</evidence>
<organism evidence="1 2">
    <name type="scientific">Salisediminibacterium beveridgei</name>
    <dbReference type="NCBI Taxonomy" id="632773"/>
    <lineage>
        <taxon>Bacteria</taxon>
        <taxon>Bacillati</taxon>
        <taxon>Bacillota</taxon>
        <taxon>Bacilli</taxon>
        <taxon>Bacillales</taxon>
        <taxon>Bacillaceae</taxon>
        <taxon>Salisediminibacterium</taxon>
    </lineage>
</organism>
<evidence type="ECO:0000313" key="2">
    <source>
        <dbReference type="Proteomes" id="UP000094463"/>
    </source>
</evidence>
<evidence type="ECO:0008006" key="3">
    <source>
        <dbReference type="Google" id="ProtNLM"/>
    </source>
</evidence>
<dbReference type="InterPro" id="IPR010865">
    <property type="entry name" value="DUF1499"/>
</dbReference>